<dbReference type="PANTHER" id="PTHR42909">
    <property type="entry name" value="ZGC:136858"/>
    <property type="match status" value="1"/>
</dbReference>
<evidence type="ECO:0000256" key="2">
    <source>
        <dbReference type="ARBA" id="ARBA00022801"/>
    </source>
</evidence>
<dbReference type="PaxDb" id="121845-A0A1S3DR02"/>
<dbReference type="GO" id="GO:0004730">
    <property type="term" value="F:pseudouridylate synthase activity"/>
    <property type="evidence" value="ECO:0007669"/>
    <property type="project" value="InterPro"/>
</dbReference>
<feature type="non-terminal residue" evidence="8">
    <location>
        <position position="69"/>
    </location>
</feature>
<evidence type="ECO:0000313" key="8">
    <source>
        <dbReference type="RefSeq" id="XP_008486125.1"/>
    </source>
</evidence>
<dbReference type="Pfam" id="PF04227">
    <property type="entry name" value="Indigoidine_A"/>
    <property type="match status" value="1"/>
</dbReference>
<dbReference type="GeneID" id="103522812"/>
<dbReference type="InterPro" id="IPR022830">
    <property type="entry name" value="Indigdn_synthA-like"/>
</dbReference>
<dbReference type="InterPro" id="IPR007342">
    <property type="entry name" value="PsuG"/>
</dbReference>
<keyword evidence="2" id="KW-0378">Hydrolase</keyword>
<dbReference type="SUPFAM" id="SSF110581">
    <property type="entry name" value="Indigoidine synthase A-like"/>
    <property type="match status" value="1"/>
</dbReference>
<evidence type="ECO:0000313" key="7">
    <source>
        <dbReference type="Proteomes" id="UP000079169"/>
    </source>
</evidence>
<dbReference type="PANTHER" id="PTHR42909:SF1">
    <property type="entry name" value="CARBOHYDRATE KINASE PFKB DOMAIN-CONTAINING PROTEIN"/>
    <property type="match status" value="1"/>
</dbReference>
<name>A0A1S3DR02_DIACI</name>
<dbReference type="AlphaFoldDB" id="A0A1S3DR02"/>
<evidence type="ECO:0000256" key="5">
    <source>
        <dbReference type="ARBA" id="ARBA00023295"/>
    </source>
</evidence>
<dbReference type="Gene3D" id="3.40.1790.10">
    <property type="entry name" value="Indigoidine synthase domain"/>
    <property type="match status" value="1"/>
</dbReference>
<reference evidence="8" key="1">
    <citation type="submission" date="2025-08" db="UniProtKB">
        <authorList>
            <consortium name="RefSeq"/>
        </authorList>
    </citation>
    <scope>IDENTIFICATION</scope>
</reference>
<dbReference type="RefSeq" id="XP_008486125.1">
    <property type="nucleotide sequence ID" value="XM_008487903.2"/>
</dbReference>
<protein>
    <submittedName>
        <fullName evidence="8">Uncharacterized protein LOC103522812</fullName>
    </submittedName>
</protein>
<organism evidence="7 8">
    <name type="scientific">Diaphorina citri</name>
    <name type="common">Asian citrus psyllid</name>
    <dbReference type="NCBI Taxonomy" id="121845"/>
    <lineage>
        <taxon>Eukaryota</taxon>
        <taxon>Metazoa</taxon>
        <taxon>Ecdysozoa</taxon>
        <taxon>Arthropoda</taxon>
        <taxon>Hexapoda</taxon>
        <taxon>Insecta</taxon>
        <taxon>Pterygota</taxon>
        <taxon>Neoptera</taxon>
        <taxon>Paraneoptera</taxon>
        <taxon>Hemiptera</taxon>
        <taxon>Sternorrhyncha</taxon>
        <taxon>Psylloidea</taxon>
        <taxon>Psyllidae</taxon>
        <taxon>Diaphorininae</taxon>
        <taxon>Diaphorina</taxon>
    </lineage>
</organism>
<sequence>MPYPENITTAMEVQHIARNQGVVPATVGIIDGRIKVGLSDNQIEELGHPNNKHKTVKTSRRDLPYVLSQ</sequence>
<dbReference type="STRING" id="121845.A0A1S3DR02"/>
<dbReference type="GO" id="GO:0005737">
    <property type="term" value="C:cytoplasm"/>
    <property type="evidence" value="ECO:0007669"/>
    <property type="project" value="TreeGrafter"/>
</dbReference>
<evidence type="ECO:0000256" key="3">
    <source>
        <dbReference type="ARBA" id="ARBA00023211"/>
    </source>
</evidence>
<dbReference type="Proteomes" id="UP000079169">
    <property type="component" value="Unplaced"/>
</dbReference>
<dbReference type="GO" id="GO:0016798">
    <property type="term" value="F:hydrolase activity, acting on glycosyl bonds"/>
    <property type="evidence" value="ECO:0007669"/>
    <property type="project" value="UniProtKB-KW"/>
</dbReference>
<proteinExistence type="predicted"/>
<evidence type="ECO:0000256" key="4">
    <source>
        <dbReference type="ARBA" id="ARBA00023239"/>
    </source>
</evidence>
<gene>
    <name evidence="8" type="primary">LOC103522812</name>
</gene>
<dbReference type="KEGG" id="dci:103522812"/>
<keyword evidence="7" id="KW-1185">Reference proteome</keyword>
<keyword evidence="3" id="KW-0464">Manganese</keyword>
<evidence type="ECO:0000256" key="6">
    <source>
        <dbReference type="SAM" id="MobiDB-lite"/>
    </source>
</evidence>
<feature type="region of interest" description="Disordered" evidence="6">
    <location>
        <begin position="45"/>
        <end position="69"/>
    </location>
</feature>
<keyword evidence="4" id="KW-0456">Lyase</keyword>
<keyword evidence="5" id="KW-0326">Glycosidase</keyword>
<evidence type="ECO:0000256" key="1">
    <source>
        <dbReference type="ARBA" id="ARBA00022723"/>
    </source>
</evidence>
<keyword evidence="1" id="KW-0479">Metal-binding</keyword>
<accession>A0A1S3DR02</accession>
<dbReference type="GO" id="GO:0046872">
    <property type="term" value="F:metal ion binding"/>
    <property type="evidence" value="ECO:0007669"/>
    <property type="project" value="UniProtKB-KW"/>
</dbReference>